<dbReference type="NCBIfam" id="TIGR00682">
    <property type="entry name" value="lpxK"/>
    <property type="match status" value="1"/>
</dbReference>
<dbReference type="GO" id="GO:0005886">
    <property type="term" value="C:plasma membrane"/>
    <property type="evidence" value="ECO:0007669"/>
    <property type="project" value="TreeGrafter"/>
</dbReference>
<keyword evidence="10 13" id="KW-0067">ATP-binding</keyword>
<dbReference type="GO" id="GO:0009029">
    <property type="term" value="F:lipid-A 4'-kinase activity"/>
    <property type="evidence" value="ECO:0007669"/>
    <property type="project" value="UniProtKB-UniRule"/>
</dbReference>
<dbReference type="HOGENOM" id="CLU_038816_6_0_10"/>
<comment type="caution">
    <text evidence="14">The sequence shown here is derived from an EMBL/GenBank/DDBJ whole genome shotgun (WGS) entry which is preliminary data.</text>
</comment>
<dbReference type="PANTHER" id="PTHR42724">
    <property type="entry name" value="TETRAACYLDISACCHARIDE 4'-KINASE"/>
    <property type="match status" value="1"/>
</dbReference>
<accession>G5GBL8</accession>
<keyword evidence="8 13" id="KW-0547">Nucleotide-binding</keyword>
<evidence type="ECO:0000256" key="1">
    <source>
        <dbReference type="ARBA" id="ARBA00002274"/>
    </source>
</evidence>
<dbReference type="GO" id="GO:0005524">
    <property type="term" value="F:ATP binding"/>
    <property type="evidence" value="ECO:0007669"/>
    <property type="project" value="UniProtKB-UniRule"/>
</dbReference>
<comment type="similarity">
    <text evidence="13">Belongs to the LpxK family.</text>
</comment>
<feature type="binding site" evidence="13">
    <location>
        <begin position="52"/>
        <end position="59"/>
    </location>
    <ligand>
        <name>ATP</name>
        <dbReference type="ChEBI" id="CHEBI:30616"/>
    </ligand>
</feature>
<evidence type="ECO:0000256" key="12">
    <source>
        <dbReference type="ARBA" id="ARBA00029757"/>
    </source>
</evidence>
<proteinExistence type="inferred from homology"/>
<dbReference type="PATRIC" id="fig|679199.3.peg.1063"/>
<dbReference type="InterPro" id="IPR003758">
    <property type="entry name" value="LpxK"/>
</dbReference>
<keyword evidence="11 13" id="KW-0443">Lipid metabolism</keyword>
<evidence type="ECO:0000256" key="7">
    <source>
        <dbReference type="ARBA" id="ARBA00022679"/>
    </source>
</evidence>
<evidence type="ECO:0000256" key="13">
    <source>
        <dbReference type="HAMAP-Rule" id="MF_00409"/>
    </source>
</evidence>
<dbReference type="STRING" id="679199.HMPREF9332_00969"/>
<evidence type="ECO:0000256" key="4">
    <source>
        <dbReference type="ARBA" id="ARBA00016436"/>
    </source>
</evidence>
<name>G5GBL8_9BACT</name>
<dbReference type="InterPro" id="IPR027417">
    <property type="entry name" value="P-loop_NTPase"/>
</dbReference>
<protein>
    <recommendedName>
        <fullName evidence="4 13">Tetraacyldisaccharide 4'-kinase</fullName>
        <ecNumber evidence="3 13">2.7.1.130</ecNumber>
    </recommendedName>
    <alternativeName>
        <fullName evidence="12 13">Lipid A 4'-kinase</fullName>
    </alternativeName>
</protein>
<dbReference type="EC" id="2.7.1.130" evidence="3 13"/>
<dbReference type="AlphaFoldDB" id="G5GBL8"/>
<keyword evidence="6 13" id="KW-0441">Lipid A biosynthesis</keyword>
<keyword evidence="9 13" id="KW-0418">Kinase</keyword>
<evidence type="ECO:0000256" key="8">
    <source>
        <dbReference type="ARBA" id="ARBA00022741"/>
    </source>
</evidence>
<dbReference type="Proteomes" id="UP000015993">
    <property type="component" value="Unassembled WGS sequence"/>
</dbReference>
<comment type="pathway">
    <text evidence="2 13">Glycolipid biosynthesis; lipid IV(A) biosynthesis; lipid IV(A) from (3R)-3-hydroxytetradecanoyl-[acyl-carrier-protein] and UDP-N-acetyl-alpha-D-glucosamine: step 6/6.</text>
</comment>
<keyword evidence="5 13" id="KW-0444">Lipid biosynthesis</keyword>
<dbReference type="Pfam" id="PF02606">
    <property type="entry name" value="LpxK"/>
    <property type="match status" value="1"/>
</dbReference>
<evidence type="ECO:0000256" key="10">
    <source>
        <dbReference type="ARBA" id="ARBA00022840"/>
    </source>
</evidence>
<dbReference type="RefSeq" id="WP_009347426.1">
    <property type="nucleotide sequence ID" value="NZ_JH376829.1"/>
</dbReference>
<keyword evidence="15" id="KW-1185">Reference proteome</keyword>
<evidence type="ECO:0000256" key="6">
    <source>
        <dbReference type="ARBA" id="ARBA00022556"/>
    </source>
</evidence>
<dbReference type="GO" id="GO:0009244">
    <property type="term" value="P:lipopolysaccharide core region biosynthetic process"/>
    <property type="evidence" value="ECO:0007669"/>
    <property type="project" value="TreeGrafter"/>
</dbReference>
<evidence type="ECO:0000256" key="2">
    <source>
        <dbReference type="ARBA" id="ARBA00004870"/>
    </source>
</evidence>
<dbReference type="GO" id="GO:0009245">
    <property type="term" value="P:lipid A biosynthetic process"/>
    <property type="evidence" value="ECO:0007669"/>
    <property type="project" value="UniProtKB-UniRule"/>
</dbReference>
<dbReference type="EMBL" id="ACZK01000016">
    <property type="protein sequence ID" value="EHG23217.1"/>
    <property type="molecule type" value="Genomic_DNA"/>
</dbReference>
<evidence type="ECO:0000256" key="3">
    <source>
        <dbReference type="ARBA" id="ARBA00012071"/>
    </source>
</evidence>
<evidence type="ECO:0000256" key="9">
    <source>
        <dbReference type="ARBA" id="ARBA00022777"/>
    </source>
</evidence>
<dbReference type="HAMAP" id="MF_00409">
    <property type="entry name" value="LpxK"/>
    <property type="match status" value="1"/>
</dbReference>
<evidence type="ECO:0000313" key="14">
    <source>
        <dbReference type="EMBL" id="EHG23217.1"/>
    </source>
</evidence>
<comment type="function">
    <text evidence="1 13">Transfers the gamma-phosphate of ATP to the 4'-position of a tetraacyldisaccharide 1-phosphate intermediate (termed DS-1-P) to form tetraacyldisaccharide 1,4'-bis-phosphate (lipid IVA).</text>
</comment>
<keyword evidence="7 13" id="KW-0808">Transferase</keyword>
<evidence type="ECO:0000313" key="15">
    <source>
        <dbReference type="Proteomes" id="UP000015993"/>
    </source>
</evidence>
<dbReference type="eggNOG" id="COG1663">
    <property type="taxonomic scope" value="Bacteria"/>
</dbReference>
<dbReference type="OrthoDB" id="9766423at2"/>
<organism evidence="14 15">
    <name type="scientific">Alloprevotella rava F0323</name>
    <dbReference type="NCBI Taxonomy" id="679199"/>
    <lineage>
        <taxon>Bacteria</taxon>
        <taxon>Pseudomonadati</taxon>
        <taxon>Bacteroidota</taxon>
        <taxon>Bacteroidia</taxon>
        <taxon>Bacteroidales</taxon>
        <taxon>Prevotellaceae</taxon>
        <taxon>Alloprevotella</taxon>
    </lineage>
</organism>
<dbReference type="PANTHER" id="PTHR42724:SF1">
    <property type="entry name" value="TETRAACYLDISACCHARIDE 4'-KINASE, MITOCHONDRIAL-RELATED"/>
    <property type="match status" value="1"/>
</dbReference>
<dbReference type="UniPathway" id="UPA00359">
    <property type="reaction ID" value="UER00482"/>
</dbReference>
<dbReference type="SUPFAM" id="SSF52540">
    <property type="entry name" value="P-loop containing nucleoside triphosphate hydrolases"/>
    <property type="match status" value="1"/>
</dbReference>
<comment type="catalytic activity">
    <reaction evidence="13">
        <text>a lipid A disaccharide + ATP = a lipid IVA + ADP + H(+)</text>
        <dbReference type="Rhea" id="RHEA:67840"/>
        <dbReference type="ChEBI" id="CHEBI:15378"/>
        <dbReference type="ChEBI" id="CHEBI:30616"/>
        <dbReference type="ChEBI" id="CHEBI:176343"/>
        <dbReference type="ChEBI" id="CHEBI:176425"/>
        <dbReference type="ChEBI" id="CHEBI:456216"/>
        <dbReference type="EC" id="2.7.1.130"/>
    </reaction>
</comment>
<gene>
    <name evidence="13" type="primary">lpxK</name>
    <name evidence="14" type="ORF">HMPREF9332_00969</name>
</gene>
<evidence type="ECO:0000256" key="11">
    <source>
        <dbReference type="ARBA" id="ARBA00023098"/>
    </source>
</evidence>
<sequence>MRPLPHPRLWPWLLPVSWLYEFVTTLRNKAFDWGWLPQQRFSVPVIAVGNLAVGGTGKTPHTEYLLRLLEQQFRVATLSRGYGRKSKGFRMVEQESTAAESGDEPLQMKHKFPCVAVAVDKNRRRGIQQLLSSSPVPEVIILDDALQHRYVQAGLNILLTDYSRLYTRDLILPAGRLREAPQGAKRSNIIIVTKCPEDLSRQEAAVIRRKLHLQPGQHLFFTTFRYRHPYPVFGAESEGALQGNRVLAITGIARPEPMFKQLEEEGAEVTPLTFPDHHTFSDSDINRINKTFNELWESPCLAITTEKDAARLRDMTGLSALLKVHLFALPIEVDFLLGGEPAFKRLIFSYIDKHNKLS</sequence>
<reference evidence="14 15" key="1">
    <citation type="submission" date="2011-08" db="EMBL/GenBank/DDBJ databases">
        <title>The Genome Sequence of Prevotella sp. oral taxon 302 str. F0323.</title>
        <authorList>
            <consortium name="The Broad Institute Genome Sequencing Platform"/>
            <person name="Earl A."/>
            <person name="Ward D."/>
            <person name="Feldgarden M."/>
            <person name="Gevers D."/>
            <person name="Izard J."/>
            <person name="Blanton J.M."/>
            <person name="Baranova O.V."/>
            <person name="Tanner A.C."/>
            <person name="Dewhirst F.E."/>
            <person name="Young S.K."/>
            <person name="Zeng Q."/>
            <person name="Gargeya S."/>
            <person name="Fitzgerald M."/>
            <person name="Haas B."/>
            <person name="Abouelleil A."/>
            <person name="Alvarado L."/>
            <person name="Arachchi H.M."/>
            <person name="Berlin A."/>
            <person name="Brown A."/>
            <person name="Chapman S.B."/>
            <person name="Chen Z."/>
            <person name="Dunbar C."/>
            <person name="Freedman E."/>
            <person name="Gearin G."/>
            <person name="Gellesch M."/>
            <person name="Goldberg J."/>
            <person name="Griggs A."/>
            <person name="Gujja S."/>
            <person name="Heiman D."/>
            <person name="Howarth C."/>
            <person name="Larson L."/>
            <person name="Lui A."/>
            <person name="MacDonald P.J.P."/>
            <person name="Montmayeur A."/>
            <person name="Murphy C."/>
            <person name="Neiman D."/>
            <person name="Pearson M."/>
            <person name="Priest M."/>
            <person name="Roberts A."/>
            <person name="Saif S."/>
            <person name="Shea T."/>
            <person name="Shenoy N."/>
            <person name="Sisk P."/>
            <person name="Stolte C."/>
            <person name="Sykes S."/>
            <person name="Wortman J."/>
            <person name="Nusbaum C."/>
            <person name="Birren B."/>
        </authorList>
    </citation>
    <scope>NUCLEOTIDE SEQUENCE [LARGE SCALE GENOMIC DNA]</scope>
    <source>
        <strain evidence="14 15">F0323</strain>
    </source>
</reference>
<evidence type="ECO:0000256" key="5">
    <source>
        <dbReference type="ARBA" id="ARBA00022516"/>
    </source>
</evidence>